<reference evidence="2 3" key="1">
    <citation type="submission" date="2016-03" db="EMBL/GenBank/DDBJ databases">
        <title>Comparative genomics of Pseudogymnoascus destructans, the fungus causing white-nose syndrome of bats.</title>
        <authorList>
            <person name="Palmer J.M."/>
            <person name="Drees K.P."/>
            <person name="Foster J.T."/>
            <person name="Lindner D.L."/>
        </authorList>
    </citation>
    <scope>NUCLEOTIDE SEQUENCE [LARGE SCALE GENOMIC DNA]</scope>
    <source>
        <strain evidence="2 3">UAMH 10579</strain>
    </source>
</reference>
<accession>A0A1B8GB19</accession>
<dbReference type="Pfam" id="PF10000">
    <property type="entry name" value="ACT_3"/>
    <property type="match status" value="1"/>
</dbReference>
<dbReference type="GO" id="GO:0046394">
    <property type="term" value="P:carboxylic acid biosynthetic process"/>
    <property type="evidence" value="ECO:0007669"/>
    <property type="project" value="UniProtKB-ARBA"/>
</dbReference>
<dbReference type="InterPro" id="IPR018717">
    <property type="entry name" value="DUF2241"/>
</dbReference>
<feature type="domain" description="DUF2241" evidence="1">
    <location>
        <begin position="6"/>
        <end position="76"/>
    </location>
</feature>
<dbReference type="RefSeq" id="XP_018126753.1">
    <property type="nucleotide sequence ID" value="XM_018277995.2"/>
</dbReference>
<sequence>MSAPPPGETDLPTLLSTMTFTLSPTTYVYLTTTSPTPALLSKLDPILTFREAEGTTLITTLDLATTHGHEHTYACRMITLEIHSSLAAVGFMAAIAKGLGERGCSANVVSGYFHDHVFVPEGMEGVAMEVLGGLREGAKGV</sequence>
<gene>
    <name evidence="2" type="ORF">VE01_08574</name>
</gene>
<dbReference type="AlphaFoldDB" id="A0A1B8GB19"/>
<keyword evidence="3" id="KW-1185">Reference proteome</keyword>
<dbReference type="PANTHER" id="PTHR39199:SF1">
    <property type="entry name" value="BLR5128 PROTEIN"/>
    <property type="match status" value="1"/>
</dbReference>
<protein>
    <recommendedName>
        <fullName evidence="1">DUF2241 domain-containing protein</fullName>
    </recommendedName>
</protein>
<dbReference type="GeneID" id="28841960"/>
<dbReference type="Gene3D" id="3.30.2130.10">
    <property type="entry name" value="VC0802-like"/>
    <property type="match status" value="1"/>
</dbReference>
<evidence type="ECO:0000313" key="2">
    <source>
        <dbReference type="EMBL" id="OBT93020.1"/>
    </source>
</evidence>
<organism evidence="2 3">
    <name type="scientific">Pseudogymnoascus verrucosus</name>
    <dbReference type="NCBI Taxonomy" id="342668"/>
    <lineage>
        <taxon>Eukaryota</taxon>
        <taxon>Fungi</taxon>
        <taxon>Dikarya</taxon>
        <taxon>Ascomycota</taxon>
        <taxon>Pezizomycotina</taxon>
        <taxon>Leotiomycetes</taxon>
        <taxon>Thelebolales</taxon>
        <taxon>Thelebolaceae</taxon>
        <taxon>Pseudogymnoascus</taxon>
    </lineage>
</organism>
<dbReference type="Proteomes" id="UP000091956">
    <property type="component" value="Unassembled WGS sequence"/>
</dbReference>
<dbReference type="PANTHER" id="PTHR39199">
    <property type="entry name" value="BLR5128 PROTEIN"/>
    <property type="match status" value="1"/>
</dbReference>
<evidence type="ECO:0000259" key="1">
    <source>
        <dbReference type="Pfam" id="PF10000"/>
    </source>
</evidence>
<proteinExistence type="predicted"/>
<evidence type="ECO:0000313" key="3">
    <source>
        <dbReference type="Proteomes" id="UP000091956"/>
    </source>
</evidence>
<dbReference type="InterPro" id="IPR045865">
    <property type="entry name" value="ACT-like_dom_sf"/>
</dbReference>
<dbReference type="EMBL" id="KV460259">
    <property type="protein sequence ID" value="OBT93020.1"/>
    <property type="molecule type" value="Genomic_DNA"/>
</dbReference>
<dbReference type="SUPFAM" id="SSF55021">
    <property type="entry name" value="ACT-like"/>
    <property type="match status" value="2"/>
</dbReference>
<dbReference type="GO" id="GO:0006520">
    <property type="term" value="P:amino acid metabolic process"/>
    <property type="evidence" value="ECO:0007669"/>
    <property type="project" value="UniProtKB-ARBA"/>
</dbReference>
<dbReference type="OrthoDB" id="10064407at2759"/>
<name>A0A1B8GB19_9PEZI</name>
<reference evidence="3" key="2">
    <citation type="journal article" date="2018" name="Nat. Commun.">
        <title>Extreme sensitivity to ultraviolet light in the fungal pathogen causing white-nose syndrome of bats.</title>
        <authorList>
            <person name="Palmer J.M."/>
            <person name="Drees K.P."/>
            <person name="Foster J.T."/>
            <person name="Lindner D.L."/>
        </authorList>
    </citation>
    <scope>NUCLEOTIDE SEQUENCE [LARGE SCALE GENOMIC DNA]</scope>
    <source>
        <strain evidence="3">UAMH 10579</strain>
    </source>
</reference>